<evidence type="ECO:0000313" key="2">
    <source>
        <dbReference type="EMBL" id="KIM29290.1"/>
    </source>
</evidence>
<dbReference type="HOGENOM" id="CLU_039336_1_0_1"/>
<dbReference type="InterPro" id="IPR036047">
    <property type="entry name" value="F-box-like_dom_sf"/>
</dbReference>
<gene>
    <name evidence="2" type="ORF">M408DRAFT_23072</name>
</gene>
<dbReference type="InterPro" id="IPR001810">
    <property type="entry name" value="F-box_dom"/>
</dbReference>
<reference evidence="3" key="2">
    <citation type="submission" date="2015-01" db="EMBL/GenBank/DDBJ databases">
        <title>Evolutionary Origins and Diversification of the Mycorrhizal Mutualists.</title>
        <authorList>
            <consortium name="DOE Joint Genome Institute"/>
            <consortium name="Mycorrhizal Genomics Consortium"/>
            <person name="Kohler A."/>
            <person name="Kuo A."/>
            <person name="Nagy L.G."/>
            <person name="Floudas D."/>
            <person name="Copeland A."/>
            <person name="Barry K.W."/>
            <person name="Cichocki N."/>
            <person name="Veneault-Fourrey C."/>
            <person name="LaButti K."/>
            <person name="Lindquist E.A."/>
            <person name="Lipzen A."/>
            <person name="Lundell T."/>
            <person name="Morin E."/>
            <person name="Murat C."/>
            <person name="Riley R."/>
            <person name="Ohm R."/>
            <person name="Sun H."/>
            <person name="Tunlid A."/>
            <person name="Henrissat B."/>
            <person name="Grigoriev I.V."/>
            <person name="Hibbett D.S."/>
            <person name="Martin F."/>
        </authorList>
    </citation>
    <scope>NUCLEOTIDE SEQUENCE [LARGE SCALE GENOMIC DNA]</scope>
    <source>
        <strain evidence="3">MAFF 305830</strain>
    </source>
</reference>
<dbReference type="Gene3D" id="1.20.1280.50">
    <property type="match status" value="1"/>
</dbReference>
<sequence>MWTPADPDALPSPNEIELTRDAIQQLQDAIQDILEQARLRIVPLEKDIEARRGWIAPVRKLPIEILTEIFLYSRAVSELSPITISEVCRLWRRVILATPQAWTLIYLRTEEHDRDDTQYLTTFIERSDPYPLHLWMPADRPYSYERDVPFPLSRLIVSHRKRITCLSVRGEELKKHMRKSFPNLTSLAVVETAKSPLLFTRARFPRLTYLHSWECELIPGPIGTQYPPLQYLFIFSNDELIEGDGWLRVLEACSATLKGLAIRGQIFDEPPTLVTEIRFPMLTYLFVDEFIDSLGSDTALPTFYASVPNIISYDNRIVTNSTTVLHDNVESVQHLRVAIISDIAIYTSLRTLQLVLVTVYSRRG</sequence>
<feature type="domain" description="F-box" evidence="1">
    <location>
        <begin position="55"/>
        <end position="105"/>
    </location>
</feature>
<keyword evidence="3" id="KW-1185">Reference proteome</keyword>
<accession>A0A0C3AXN3</accession>
<dbReference type="PROSITE" id="PS50181">
    <property type="entry name" value="FBOX"/>
    <property type="match status" value="1"/>
</dbReference>
<dbReference type="AlphaFoldDB" id="A0A0C3AXN3"/>
<evidence type="ECO:0000313" key="3">
    <source>
        <dbReference type="Proteomes" id="UP000054097"/>
    </source>
</evidence>
<name>A0A0C3AXN3_SERVB</name>
<dbReference type="Proteomes" id="UP000054097">
    <property type="component" value="Unassembled WGS sequence"/>
</dbReference>
<dbReference type="EMBL" id="KN824289">
    <property type="protein sequence ID" value="KIM29290.1"/>
    <property type="molecule type" value="Genomic_DNA"/>
</dbReference>
<reference evidence="2 3" key="1">
    <citation type="submission" date="2014-04" db="EMBL/GenBank/DDBJ databases">
        <authorList>
            <consortium name="DOE Joint Genome Institute"/>
            <person name="Kuo A."/>
            <person name="Zuccaro A."/>
            <person name="Kohler A."/>
            <person name="Nagy L.G."/>
            <person name="Floudas D."/>
            <person name="Copeland A."/>
            <person name="Barry K.W."/>
            <person name="Cichocki N."/>
            <person name="Veneault-Fourrey C."/>
            <person name="LaButti K."/>
            <person name="Lindquist E.A."/>
            <person name="Lipzen A."/>
            <person name="Lundell T."/>
            <person name="Morin E."/>
            <person name="Murat C."/>
            <person name="Sun H."/>
            <person name="Tunlid A."/>
            <person name="Henrissat B."/>
            <person name="Grigoriev I.V."/>
            <person name="Hibbett D.S."/>
            <person name="Martin F."/>
            <person name="Nordberg H.P."/>
            <person name="Cantor M.N."/>
            <person name="Hua S.X."/>
        </authorList>
    </citation>
    <scope>NUCLEOTIDE SEQUENCE [LARGE SCALE GENOMIC DNA]</scope>
    <source>
        <strain evidence="2 3">MAFF 305830</strain>
    </source>
</reference>
<dbReference type="STRING" id="933852.A0A0C3AXN3"/>
<dbReference type="SUPFAM" id="SSF81383">
    <property type="entry name" value="F-box domain"/>
    <property type="match status" value="1"/>
</dbReference>
<dbReference type="OrthoDB" id="3357519at2759"/>
<organism evidence="2 3">
    <name type="scientific">Serendipita vermifera MAFF 305830</name>
    <dbReference type="NCBI Taxonomy" id="933852"/>
    <lineage>
        <taxon>Eukaryota</taxon>
        <taxon>Fungi</taxon>
        <taxon>Dikarya</taxon>
        <taxon>Basidiomycota</taxon>
        <taxon>Agaricomycotina</taxon>
        <taxon>Agaricomycetes</taxon>
        <taxon>Sebacinales</taxon>
        <taxon>Serendipitaceae</taxon>
        <taxon>Serendipita</taxon>
    </lineage>
</organism>
<evidence type="ECO:0000259" key="1">
    <source>
        <dbReference type="PROSITE" id="PS50181"/>
    </source>
</evidence>
<proteinExistence type="predicted"/>
<protein>
    <recommendedName>
        <fullName evidence="1">F-box domain-containing protein</fullName>
    </recommendedName>
</protein>